<dbReference type="EMBL" id="KK120647">
    <property type="protein sequence ID" value="KFM78733.1"/>
    <property type="molecule type" value="Genomic_DNA"/>
</dbReference>
<keyword evidence="2" id="KW-1185">Reference proteome</keyword>
<name>A0A087UMZ4_STEMI</name>
<dbReference type="Proteomes" id="UP000054359">
    <property type="component" value="Unassembled WGS sequence"/>
</dbReference>
<reference evidence="1 2" key="1">
    <citation type="submission" date="2013-11" db="EMBL/GenBank/DDBJ databases">
        <title>Genome sequencing of Stegodyphus mimosarum.</title>
        <authorList>
            <person name="Bechsgaard J."/>
        </authorList>
    </citation>
    <scope>NUCLEOTIDE SEQUENCE [LARGE SCALE GENOMIC DNA]</scope>
</reference>
<gene>
    <name evidence="1" type="ORF">X975_19794</name>
</gene>
<evidence type="ECO:0000313" key="1">
    <source>
        <dbReference type="EMBL" id="KFM78733.1"/>
    </source>
</evidence>
<sequence length="35" mass="4194">TFEDNFLNIYISSLHVLKCQIQLIFKRRSESITVH</sequence>
<feature type="non-terminal residue" evidence="1">
    <location>
        <position position="35"/>
    </location>
</feature>
<proteinExistence type="predicted"/>
<protein>
    <submittedName>
        <fullName evidence="1">Uncharacterized protein</fullName>
    </submittedName>
</protein>
<accession>A0A087UMZ4</accession>
<evidence type="ECO:0000313" key="2">
    <source>
        <dbReference type="Proteomes" id="UP000054359"/>
    </source>
</evidence>
<organism evidence="1 2">
    <name type="scientific">Stegodyphus mimosarum</name>
    <name type="common">African social velvet spider</name>
    <dbReference type="NCBI Taxonomy" id="407821"/>
    <lineage>
        <taxon>Eukaryota</taxon>
        <taxon>Metazoa</taxon>
        <taxon>Ecdysozoa</taxon>
        <taxon>Arthropoda</taxon>
        <taxon>Chelicerata</taxon>
        <taxon>Arachnida</taxon>
        <taxon>Araneae</taxon>
        <taxon>Araneomorphae</taxon>
        <taxon>Entelegynae</taxon>
        <taxon>Eresoidea</taxon>
        <taxon>Eresidae</taxon>
        <taxon>Stegodyphus</taxon>
    </lineage>
</organism>
<feature type="non-terminal residue" evidence="1">
    <location>
        <position position="1"/>
    </location>
</feature>
<dbReference type="AlphaFoldDB" id="A0A087UMZ4"/>